<dbReference type="EMBL" id="WTPW01000722">
    <property type="protein sequence ID" value="KAF0485238.1"/>
    <property type="molecule type" value="Genomic_DNA"/>
</dbReference>
<evidence type="ECO:0000256" key="1">
    <source>
        <dbReference type="SAM" id="MobiDB-lite"/>
    </source>
</evidence>
<dbReference type="AlphaFoldDB" id="A0A8H4AEF2"/>
<feature type="region of interest" description="Disordered" evidence="1">
    <location>
        <begin position="169"/>
        <end position="189"/>
    </location>
</feature>
<name>A0A8H4AEF2_GIGMA</name>
<dbReference type="OrthoDB" id="2443197at2759"/>
<proteinExistence type="predicted"/>
<sequence length="699" mass="80179">MESLTICFFFWYYLEPNVDPKVAAFWKKVRLLTNLESQIEITRAEGMLQSARATTDGVVYAIKTTNEIHQQNLSSLLPAGYRPAVDLKSGEQNTKLDFLFEYTPLDSSSAYTPLDSSSAYTPSTRLDSSSAYTRSTRLDSSSEYIPSDKSEEDDEFEFITVRCKKPKKSKLKSNELPHSPSPQQSPIDNQLRINDFITGENSKMVGNYTRDKITRPLEAEDDNVRYYKRTRGQDNQIEIEELPIEEPSLNKIAQEQNNEEEERVLKRYHQGGNTSPSSRPSCVIDNKGDTTDTAIDYNDELDHQGGNAHPPSRPSCVVGSIFKSDTIDATTDTAIDYNDELDKLAKKTTLQSNGEWIIGTNKVNVRDLLTLWQNEKKRPHNDLAYYDIIDITPSTNSDFVKKRSKDEFDEMMKYGSPISDINNSDIKELIVEMVKEPDFQKAVENKFLSTRNDNRKKFTWDFAYQLANSFERKNDLLNENLSERMYREVFFTPIMQSLFQKLREDMKVFFGEISLFASAEDFGLIKNDEEDRSSGRKIDIVWTTSPKIEFAIGEVSGPPNRRHHPHFLGDKLKIAKMLKVMLNKIVRIIGGVGESLSLLKLYGLQIYDHTAFVYEMTVPYKGLYVFREVQRFQLPTNRNNVVLLCRSVLKILLFKEMLIQSLNNLNAYIMKAGLHTPTKNDSASLFVTQMSYTPKKMTL</sequence>
<gene>
    <name evidence="2" type="ORF">F8M41_022852</name>
</gene>
<protein>
    <submittedName>
        <fullName evidence="2">Uncharacterized protein</fullName>
    </submittedName>
</protein>
<dbReference type="Proteomes" id="UP000439903">
    <property type="component" value="Unassembled WGS sequence"/>
</dbReference>
<accession>A0A8H4AEF2</accession>
<feature type="region of interest" description="Disordered" evidence="1">
    <location>
        <begin position="269"/>
        <end position="314"/>
    </location>
</feature>
<organism evidence="2 3">
    <name type="scientific">Gigaspora margarita</name>
    <dbReference type="NCBI Taxonomy" id="4874"/>
    <lineage>
        <taxon>Eukaryota</taxon>
        <taxon>Fungi</taxon>
        <taxon>Fungi incertae sedis</taxon>
        <taxon>Mucoromycota</taxon>
        <taxon>Glomeromycotina</taxon>
        <taxon>Glomeromycetes</taxon>
        <taxon>Diversisporales</taxon>
        <taxon>Gigasporaceae</taxon>
        <taxon>Gigaspora</taxon>
    </lineage>
</organism>
<feature type="region of interest" description="Disordered" evidence="1">
    <location>
        <begin position="111"/>
        <end position="151"/>
    </location>
</feature>
<reference evidence="2 3" key="1">
    <citation type="journal article" date="2019" name="Environ. Microbiol.">
        <title>At the nexus of three kingdoms: the genome of the mycorrhizal fungus Gigaspora margarita provides insights into plant, endobacterial and fungal interactions.</title>
        <authorList>
            <person name="Venice F."/>
            <person name="Ghignone S."/>
            <person name="Salvioli di Fossalunga A."/>
            <person name="Amselem J."/>
            <person name="Novero M."/>
            <person name="Xianan X."/>
            <person name="Sedzielewska Toro K."/>
            <person name="Morin E."/>
            <person name="Lipzen A."/>
            <person name="Grigoriev I.V."/>
            <person name="Henrissat B."/>
            <person name="Martin F.M."/>
            <person name="Bonfante P."/>
        </authorList>
    </citation>
    <scope>NUCLEOTIDE SEQUENCE [LARGE SCALE GENOMIC DNA]</scope>
    <source>
        <strain evidence="2 3">BEG34</strain>
    </source>
</reference>
<evidence type="ECO:0000313" key="3">
    <source>
        <dbReference type="Proteomes" id="UP000439903"/>
    </source>
</evidence>
<keyword evidence="3" id="KW-1185">Reference proteome</keyword>
<evidence type="ECO:0000313" key="2">
    <source>
        <dbReference type="EMBL" id="KAF0485238.1"/>
    </source>
</evidence>
<feature type="compositionally biased region" description="Polar residues" evidence="1">
    <location>
        <begin position="111"/>
        <end position="144"/>
    </location>
</feature>
<feature type="compositionally biased region" description="Polar residues" evidence="1">
    <location>
        <begin position="271"/>
        <end position="280"/>
    </location>
</feature>
<comment type="caution">
    <text evidence="2">The sequence shown here is derived from an EMBL/GenBank/DDBJ whole genome shotgun (WGS) entry which is preliminary data.</text>
</comment>